<dbReference type="InParanoid" id="A0A409XV30"/>
<keyword evidence="4" id="KW-1185">Reference proteome</keyword>
<evidence type="ECO:0000313" key="3">
    <source>
        <dbReference type="EMBL" id="PPQ94590.1"/>
    </source>
</evidence>
<accession>A0A409XV30</accession>
<keyword evidence="2" id="KW-1133">Transmembrane helix</keyword>
<dbReference type="OrthoDB" id="2868589at2759"/>
<feature type="compositionally biased region" description="Polar residues" evidence="1">
    <location>
        <begin position="286"/>
        <end position="298"/>
    </location>
</feature>
<keyword evidence="2" id="KW-0472">Membrane</keyword>
<evidence type="ECO:0000313" key="4">
    <source>
        <dbReference type="Proteomes" id="UP000283269"/>
    </source>
</evidence>
<feature type="transmembrane region" description="Helical" evidence="2">
    <location>
        <begin position="31"/>
        <end position="51"/>
    </location>
</feature>
<feature type="region of interest" description="Disordered" evidence="1">
    <location>
        <begin position="286"/>
        <end position="320"/>
    </location>
</feature>
<dbReference type="EMBL" id="NHYD01000294">
    <property type="protein sequence ID" value="PPQ94590.1"/>
    <property type="molecule type" value="Genomic_DNA"/>
</dbReference>
<comment type="caution">
    <text evidence="3">The sequence shown here is derived from an EMBL/GenBank/DDBJ whole genome shotgun (WGS) entry which is preliminary data.</text>
</comment>
<reference evidence="3 4" key="1">
    <citation type="journal article" date="2018" name="Evol. Lett.">
        <title>Horizontal gene cluster transfer increased hallucinogenic mushroom diversity.</title>
        <authorList>
            <person name="Reynolds H.T."/>
            <person name="Vijayakumar V."/>
            <person name="Gluck-Thaler E."/>
            <person name="Korotkin H.B."/>
            <person name="Matheny P.B."/>
            <person name="Slot J.C."/>
        </authorList>
    </citation>
    <scope>NUCLEOTIDE SEQUENCE [LARGE SCALE GENOMIC DNA]</scope>
    <source>
        <strain evidence="3 4">2631</strain>
    </source>
</reference>
<name>A0A409XV30_PSICY</name>
<dbReference type="PANTHER" id="PTHR40465">
    <property type="entry name" value="CHROMOSOME 1, WHOLE GENOME SHOTGUN SEQUENCE"/>
    <property type="match status" value="1"/>
</dbReference>
<dbReference type="PANTHER" id="PTHR40465:SF1">
    <property type="entry name" value="DUF6534 DOMAIN-CONTAINING PROTEIN"/>
    <property type="match status" value="1"/>
</dbReference>
<dbReference type="Proteomes" id="UP000283269">
    <property type="component" value="Unassembled WGS sequence"/>
</dbReference>
<evidence type="ECO:0000256" key="2">
    <source>
        <dbReference type="SAM" id="Phobius"/>
    </source>
</evidence>
<dbReference type="AlphaFoldDB" id="A0A409XV30"/>
<gene>
    <name evidence="3" type="ORF">CVT25_011903</name>
</gene>
<feature type="transmembrane region" description="Helical" evidence="2">
    <location>
        <begin position="135"/>
        <end position="158"/>
    </location>
</feature>
<feature type="compositionally biased region" description="Basic and acidic residues" evidence="1">
    <location>
        <begin position="299"/>
        <end position="320"/>
    </location>
</feature>
<sequence length="320" mass="35594">MISPPPTAGHTSPEGIKFKFNPNLTLGAIEIGVLVSTFLFGLVTVQCYIYVHRFPKDPVLLRVLVPVVWLLELAHTICICQALYEITVTQYGHPELLDIPPDSLNVAVLFSGFIGPIEQCWFAHRIHKFTHTLPIPLLCTSLALLRCIGSIALSIIALHRLTVEVYYAHWSWLLTAILVIGAGTDVVLAAALCWYLSRWRDSAFKSLNARPALAQIYTEEEFIRISAFHPSDIPLPPASRISYPTRSPALELASFRAPRPLNCDVFSEKRTTRLGLPQNKLATSVQVNASEHSGISTKCRQEDDKSEDSERAAKRPAFDV</sequence>
<feature type="transmembrane region" description="Helical" evidence="2">
    <location>
        <begin position="170"/>
        <end position="196"/>
    </location>
</feature>
<evidence type="ECO:0000256" key="1">
    <source>
        <dbReference type="SAM" id="MobiDB-lite"/>
    </source>
</evidence>
<keyword evidence="2" id="KW-0812">Transmembrane</keyword>
<dbReference type="STRING" id="93625.A0A409XV30"/>
<proteinExistence type="predicted"/>
<protein>
    <submittedName>
        <fullName evidence="3">Uncharacterized protein</fullName>
    </submittedName>
</protein>
<organism evidence="3 4">
    <name type="scientific">Psilocybe cyanescens</name>
    <dbReference type="NCBI Taxonomy" id="93625"/>
    <lineage>
        <taxon>Eukaryota</taxon>
        <taxon>Fungi</taxon>
        <taxon>Dikarya</taxon>
        <taxon>Basidiomycota</taxon>
        <taxon>Agaricomycotina</taxon>
        <taxon>Agaricomycetes</taxon>
        <taxon>Agaricomycetidae</taxon>
        <taxon>Agaricales</taxon>
        <taxon>Agaricineae</taxon>
        <taxon>Strophariaceae</taxon>
        <taxon>Psilocybe</taxon>
    </lineage>
</organism>